<feature type="compositionally biased region" description="Basic and acidic residues" evidence="1">
    <location>
        <begin position="1"/>
        <end position="29"/>
    </location>
</feature>
<gene>
    <name evidence="2" type="ORF">CYL18_16470</name>
</gene>
<dbReference type="AlphaFoldDB" id="A0A2S7MWC9"/>
<dbReference type="EMBL" id="PKOZ01000015">
    <property type="protein sequence ID" value="PQD94066.1"/>
    <property type="molecule type" value="Genomic_DNA"/>
</dbReference>
<feature type="region of interest" description="Disordered" evidence="1">
    <location>
        <begin position="1"/>
        <end position="72"/>
    </location>
</feature>
<dbReference type="OrthoDB" id="2454814at2"/>
<evidence type="ECO:0000256" key="1">
    <source>
        <dbReference type="SAM" id="MobiDB-lite"/>
    </source>
</evidence>
<organism evidence="2 3">
    <name type="scientific">Pradoshia eiseniae</name>
    <dbReference type="NCBI Taxonomy" id="2064768"/>
    <lineage>
        <taxon>Bacteria</taxon>
        <taxon>Bacillati</taxon>
        <taxon>Bacillota</taxon>
        <taxon>Bacilli</taxon>
        <taxon>Bacillales</taxon>
        <taxon>Bacillaceae</taxon>
        <taxon>Pradoshia</taxon>
    </lineage>
</organism>
<accession>A0A2S7MWC9</accession>
<comment type="caution">
    <text evidence="2">The sequence shown here is derived from an EMBL/GenBank/DDBJ whole genome shotgun (WGS) entry which is preliminary data.</text>
</comment>
<sequence length="72" mass="8618">MPKDKKQLSRGKMDNPEHSLTDEEHMLDRFEEEQNVDSIPLEDLRQENEEERHPHDTKNSSSSEKKFKPEKQ</sequence>
<reference evidence="2 3" key="1">
    <citation type="submission" date="2017-12" db="EMBL/GenBank/DDBJ databases">
        <title>Taxonomic description and draft genome of Pradoshia cofamensis Gen. nov., sp. nov., a thermotolerant bacillale isolated from anterior gut of earthworm Eisenia fetida.</title>
        <authorList>
            <person name="Saha T."/>
            <person name="Chakraborty R."/>
        </authorList>
    </citation>
    <scope>NUCLEOTIDE SEQUENCE [LARGE SCALE GENOMIC DNA]</scope>
    <source>
        <strain evidence="2 3">EAG3</strain>
    </source>
</reference>
<name>A0A2S7MWC9_9BACI</name>
<proteinExistence type="predicted"/>
<feature type="compositionally biased region" description="Basic and acidic residues" evidence="1">
    <location>
        <begin position="42"/>
        <end position="72"/>
    </location>
</feature>
<protein>
    <submittedName>
        <fullName evidence="2">Uncharacterized protein</fullName>
    </submittedName>
</protein>
<dbReference type="RefSeq" id="WP_104850607.1">
    <property type="nucleotide sequence ID" value="NZ_PKOZ01000015.1"/>
</dbReference>
<keyword evidence="3" id="KW-1185">Reference proteome</keyword>
<evidence type="ECO:0000313" key="3">
    <source>
        <dbReference type="Proteomes" id="UP000239663"/>
    </source>
</evidence>
<dbReference type="Proteomes" id="UP000239663">
    <property type="component" value="Unassembled WGS sequence"/>
</dbReference>
<evidence type="ECO:0000313" key="2">
    <source>
        <dbReference type="EMBL" id="PQD94066.1"/>
    </source>
</evidence>